<accession>H2YQD0</accession>
<keyword evidence="1" id="KW-0472">Membrane</keyword>
<evidence type="ECO:0000313" key="2">
    <source>
        <dbReference type="Ensembl" id="ENSCSAVP00000007538.1"/>
    </source>
</evidence>
<dbReference type="HOGENOM" id="CLU_1726403_0_0_1"/>
<protein>
    <submittedName>
        <fullName evidence="2">Uncharacterized protein</fullName>
    </submittedName>
</protein>
<evidence type="ECO:0000256" key="1">
    <source>
        <dbReference type="SAM" id="Phobius"/>
    </source>
</evidence>
<reference evidence="2" key="2">
    <citation type="submission" date="2025-08" db="UniProtKB">
        <authorList>
            <consortium name="Ensembl"/>
        </authorList>
    </citation>
    <scope>IDENTIFICATION</scope>
</reference>
<dbReference type="Ensembl" id="ENSCSAVT00000007637.1">
    <property type="protein sequence ID" value="ENSCSAVP00000007538.1"/>
    <property type="gene ID" value="ENSCSAVG00000004501.1"/>
</dbReference>
<dbReference type="InParanoid" id="H2YQD0"/>
<evidence type="ECO:0000313" key="3">
    <source>
        <dbReference type="Proteomes" id="UP000007875"/>
    </source>
</evidence>
<feature type="transmembrane region" description="Helical" evidence="1">
    <location>
        <begin position="53"/>
        <end position="74"/>
    </location>
</feature>
<keyword evidence="1" id="KW-0812">Transmembrane</keyword>
<keyword evidence="1" id="KW-1133">Transmembrane helix</keyword>
<reference evidence="2" key="3">
    <citation type="submission" date="2025-09" db="UniProtKB">
        <authorList>
            <consortium name="Ensembl"/>
        </authorList>
    </citation>
    <scope>IDENTIFICATION</scope>
</reference>
<dbReference type="AlphaFoldDB" id="H2YQD0"/>
<feature type="transmembrane region" description="Helical" evidence="1">
    <location>
        <begin position="123"/>
        <end position="148"/>
    </location>
</feature>
<dbReference type="Proteomes" id="UP000007875">
    <property type="component" value="Unassembled WGS sequence"/>
</dbReference>
<sequence>WFQYCVVFHSEFVVFVLVNKLVGIFICGHNFFRLRKFAIHVFLRSRFIKTQVFVNKYFLGCFGSFLLLLCNWGISICRFFCNFIHRFIGGRLVLFSKLSFLRIWIHFRLLSFNIYLIRVLSYWYNWVIIASRFWYVYNTTFIFIRIHFFDYQ</sequence>
<reference evidence="3" key="1">
    <citation type="submission" date="2003-08" db="EMBL/GenBank/DDBJ databases">
        <authorList>
            <person name="Birren B."/>
            <person name="Nusbaum C."/>
            <person name="Abebe A."/>
            <person name="Abouelleil A."/>
            <person name="Adekoya E."/>
            <person name="Ait-zahra M."/>
            <person name="Allen N."/>
            <person name="Allen T."/>
            <person name="An P."/>
            <person name="Anderson M."/>
            <person name="Anderson S."/>
            <person name="Arachchi H."/>
            <person name="Armbruster J."/>
            <person name="Bachantsang P."/>
            <person name="Baldwin J."/>
            <person name="Barry A."/>
            <person name="Bayul T."/>
            <person name="Blitshsteyn B."/>
            <person name="Bloom T."/>
            <person name="Blye J."/>
            <person name="Boguslavskiy L."/>
            <person name="Borowsky M."/>
            <person name="Boukhgalter B."/>
            <person name="Brunache A."/>
            <person name="Butler J."/>
            <person name="Calixte N."/>
            <person name="Calvo S."/>
            <person name="Camarata J."/>
            <person name="Campo K."/>
            <person name="Chang J."/>
            <person name="Cheshatsang Y."/>
            <person name="Citroen M."/>
            <person name="Collymore A."/>
            <person name="Considine T."/>
            <person name="Cook A."/>
            <person name="Cooke P."/>
            <person name="Corum B."/>
            <person name="Cuomo C."/>
            <person name="David R."/>
            <person name="Dawoe T."/>
            <person name="Degray S."/>
            <person name="Dodge S."/>
            <person name="Dooley K."/>
            <person name="Dorje P."/>
            <person name="Dorjee K."/>
            <person name="Dorris L."/>
            <person name="Duffey N."/>
            <person name="Dupes A."/>
            <person name="Elkins T."/>
            <person name="Engels R."/>
            <person name="Erickson J."/>
            <person name="Farina A."/>
            <person name="Faro S."/>
            <person name="Ferreira P."/>
            <person name="Fischer H."/>
            <person name="Fitzgerald M."/>
            <person name="Foley K."/>
            <person name="Gage D."/>
            <person name="Galagan J."/>
            <person name="Gearin G."/>
            <person name="Gnerre S."/>
            <person name="Gnirke A."/>
            <person name="Goyette A."/>
            <person name="Graham J."/>
            <person name="Grandbois E."/>
            <person name="Gyaltsen K."/>
            <person name="Hafez N."/>
            <person name="Hagopian D."/>
            <person name="Hagos B."/>
            <person name="Hall J."/>
            <person name="Hatcher B."/>
            <person name="Heller A."/>
            <person name="Higgins H."/>
            <person name="Honan T."/>
            <person name="Horn A."/>
            <person name="Houde N."/>
            <person name="Hughes L."/>
            <person name="Hulme W."/>
            <person name="Husby E."/>
            <person name="Iliev I."/>
            <person name="Jaffe D."/>
            <person name="Jones C."/>
            <person name="Kamal M."/>
            <person name="Kamat A."/>
            <person name="Kamvysselis M."/>
            <person name="Karlsson E."/>
            <person name="Kells C."/>
            <person name="Kieu A."/>
            <person name="Kisner P."/>
            <person name="Kodira C."/>
            <person name="Kulbokas E."/>
            <person name="Labutti K."/>
            <person name="Lama D."/>
            <person name="Landers T."/>
            <person name="Leger J."/>
            <person name="Levine S."/>
            <person name="Lewis D."/>
            <person name="Lewis T."/>
            <person name="Lindblad-toh K."/>
            <person name="Liu X."/>
            <person name="Lokyitsang T."/>
            <person name="Lokyitsang Y."/>
            <person name="Lucien O."/>
            <person name="Lui A."/>
            <person name="Ma L.J."/>
            <person name="Mabbitt R."/>
            <person name="Macdonald J."/>
            <person name="Maclean C."/>
            <person name="Major J."/>
            <person name="Manning J."/>
            <person name="Marabella R."/>
            <person name="Maru K."/>
            <person name="Matthews C."/>
            <person name="Mauceli E."/>
            <person name="Mccarthy M."/>
            <person name="Mcdonough S."/>
            <person name="Mcghee T."/>
            <person name="Meldrim J."/>
            <person name="Meneus L."/>
            <person name="Mesirov J."/>
            <person name="Mihalev A."/>
            <person name="Mihova T."/>
            <person name="Mikkelsen T."/>
            <person name="Mlenga V."/>
            <person name="Moru K."/>
            <person name="Mozes J."/>
            <person name="Mulrain L."/>
            <person name="Munson G."/>
            <person name="Naylor J."/>
            <person name="Newes C."/>
            <person name="Nguyen C."/>
            <person name="Nguyen N."/>
            <person name="Nguyen T."/>
            <person name="Nicol R."/>
            <person name="Nielsen C."/>
            <person name="Nizzari M."/>
            <person name="Norbu C."/>
            <person name="Norbu N."/>
            <person name="O'donnell P."/>
            <person name="Okoawo O."/>
            <person name="O'leary S."/>
            <person name="Omotosho B."/>
            <person name="O'neill K."/>
            <person name="Osman S."/>
            <person name="Parker S."/>
            <person name="Perrin D."/>
            <person name="Phunkhang P."/>
            <person name="Piqani B."/>
            <person name="Purcell S."/>
            <person name="Rachupka T."/>
            <person name="Ramasamy U."/>
            <person name="Rameau R."/>
            <person name="Ray V."/>
            <person name="Raymond C."/>
            <person name="Retta R."/>
            <person name="Richardson S."/>
            <person name="Rise C."/>
            <person name="Rodriguez J."/>
            <person name="Rogers J."/>
            <person name="Rogov P."/>
            <person name="Rutman M."/>
            <person name="Schupbach R."/>
            <person name="Seaman C."/>
            <person name="Settipalli S."/>
            <person name="Sharpe T."/>
            <person name="Sheridan J."/>
            <person name="Sherpa N."/>
            <person name="Shi J."/>
            <person name="Smirnov S."/>
            <person name="Smith C."/>
            <person name="Sougnez C."/>
            <person name="Spencer B."/>
            <person name="Stalker J."/>
            <person name="Stange-thomann N."/>
            <person name="Stavropoulos S."/>
            <person name="Stetson K."/>
            <person name="Stone C."/>
            <person name="Stone S."/>
            <person name="Stubbs M."/>
            <person name="Talamas J."/>
            <person name="Tchuinga P."/>
            <person name="Tenzing P."/>
            <person name="Tesfaye S."/>
            <person name="Theodore J."/>
            <person name="Thoulutsang Y."/>
            <person name="Topham K."/>
            <person name="Towey S."/>
            <person name="Tsamla T."/>
            <person name="Tsomo N."/>
            <person name="Vallee D."/>
            <person name="Vassiliev H."/>
            <person name="Venkataraman V."/>
            <person name="Vinson J."/>
            <person name="Vo A."/>
            <person name="Wade C."/>
            <person name="Wang S."/>
            <person name="Wangchuk T."/>
            <person name="Wangdi T."/>
            <person name="Whittaker C."/>
            <person name="Wilkinson J."/>
            <person name="Wu Y."/>
            <person name="Wyman D."/>
            <person name="Yadav S."/>
            <person name="Yang S."/>
            <person name="Yang X."/>
            <person name="Yeager S."/>
            <person name="Yee E."/>
            <person name="Young G."/>
            <person name="Zainoun J."/>
            <person name="Zembeck L."/>
            <person name="Zimmer A."/>
            <person name="Zody M."/>
            <person name="Lander E."/>
        </authorList>
    </citation>
    <scope>NUCLEOTIDE SEQUENCE [LARGE SCALE GENOMIC DNA]</scope>
</reference>
<keyword evidence="3" id="KW-1185">Reference proteome</keyword>
<proteinExistence type="predicted"/>
<feature type="transmembrane region" description="Helical" evidence="1">
    <location>
        <begin position="12"/>
        <end position="32"/>
    </location>
</feature>
<name>H2YQD0_CIOSA</name>
<organism evidence="2 3">
    <name type="scientific">Ciona savignyi</name>
    <name type="common">Pacific transparent sea squirt</name>
    <dbReference type="NCBI Taxonomy" id="51511"/>
    <lineage>
        <taxon>Eukaryota</taxon>
        <taxon>Metazoa</taxon>
        <taxon>Chordata</taxon>
        <taxon>Tunicata</taxon>
        <taxon>Ascidiacea</taxon>
        <taxon>Phlebobranchia</taxon>
        <taxon>Cionidae</taxon>
        <taxon>Ciona</taxon>
    </lineage>
</organism>